<gene>
    <name evidence="3" type="ORF">PHATR_46779</name>
</gene>
<name>B5Y3R4_PHATC</name>
<reference evidence="4" key="2">
    <citation type="submission" date="2008-08" db="EMBL/GenBank/DDBJ databases">
        <authorList>
            <consortium name="Diatom Consortium"/>
            <person name="Grigoriev I."/>
            <person name="Grimwood J."/>
            <person name="Kuo A."/>
            <person name="Otillar R.P."/>
            <person name="Salamov A."/>
            <person name="Detter J.C."/>
            <person name="Lindquist E."/>
            <person name="Shapiro H."/>
            <person name="Lucas S."/>
            <person name="Glavina del Rio T."/>
            <person name="Pitluck S."/>
            <person name="Rokhsar D."/>
            <person name="Bowler C."/>
        </authorList>
    </citation>
    <scope>GENOME REANNOTATION</scope>
    <source>
        <strain evidence="4">CCAP 1055/1</strain>
    </source>
</reference>
<evidence type="ECO:0000256" key="2">
    <source>
        <dbReference type="SAM" id="Phobius"/>
    </source>
</evidence>
<sequence length="1777" mass="200735">MKEPPASPQQPSSPRNLFFRRPRQKRNPLSRPYDDEVGVILTKLLNQSRTFSYNSSSKAQPDSEHTFVVPPFLSKHNGRILHCRINRWRQIPPSRLWASLKELLYATHAYLWQPQNQPSRRNVFLLTATVLFFLYCLGVALVHAVIAYGAQTICAVSSGFFVLLLDHDEAEKACPNAIKELATCFQRGVHSLDNFLQVHRFAGREWNKLDMEWDRASNAASTRTRLWDLPPPTIHTTGQRIDPEFSVRPEWGDATAHHHAAINFCYAMLREEQLSKASTSNRQQKKASQASSVILHEKVPLILSETPKRSKSSGLINERDWGSDSIAKNKRASRSVVTVMSTNLRQPFPELASIKSLIEEFEVKVGDRTTPKSQIGDYADEPLNSCRVLEEDTLSELRSDVQSVGSDVAGDLPWIDVGAKIGMSLLNSAHLQRALVSREAKDCFMERLGREGGNASLSDMASSIAGAVSDTGSAGLDTNDIVKQPPKPTHSMWSSPAIVVADTGEESPHCSASSLCDVDPMYNFDDSAKEDLSSPTLSPTPSIPIDLLLQKPRSSIYPRPFFGRTSNATRSCAKHFSTGERSPSKESKGTKQFSPNLTNMHVKQMKGWFSGQEVPLPAGSDNYVRELDAPSCVGTVVVSSEDASNTTDRNRRRLPLQRGIKVAVPVFPNQPRAKGSEKRLSQANYQMGTVMCSERIFVGSLRASLERFTGETNCLSVTVQLDRSFLRNGEFAELTLRVLDSWTSRYMPRHSKVPLGSCVVSSFGIGVLAGWRAEDDCHVVRSLWQRRGSGAAHAYLNRSAIYGTIEAGIGFRVETRFGWGTTQAYVKVGRDFLSGSYLVKIGEEGRMKGHIIEIARPGILSCHGAQFIPVIEHLREAANFQIQVDNYNAAFRERCLDNTRQESDKSFWRSWSKCGELFWNSFLKAAEEDRGFDRGVNEFMSDLISFLDRLDINQTDPNLALDHCISNDFEVECVVRDENEPLVEEKKDTQEPGFWIINDILGGVFKRPDQESDRIVEDNESFELDAASANAQYYERAFGVIQTLMKTVSIARAASTEHPHFRLALAIGYDFLLFVRTLVKVQRKNMSGQSLMIWKRALNEIASTFGPITQRIERIGRGIAARMEKQGRKAKVRTLKFVDIILGDERLLFALEQGEWTQCATRLEIAFVKSQIIPEECVLHYRKMVRFLVNHIQTAMANNGGAAERNNEKIVLLAQIVQWIAAPRRSVLKFFRDDNVLELFERILVRVFRKEELASRMLMIHASNFQSLRHFRMLKDFSTSGRLWIPLLDAADEEFSWMAAHVPESAKGFMCSLSNLFSLCVAQFHRINAGDLSMDWLDFLLEDDAVRIVHDIDIKLILALEAFSRDVKEMMAIVPYYASIDDDILNLMDEVDVDEFLKEGVEAMEDPEKLSQFIREKSTIAIERFLNYLPKMSIPVEKRELGEGWMLTCHGKDGGDLTLSDVKIRRKNLICQVIGGDSLFFPMFGDDDVDDASVSVPDDINPLFSPSGCIEESILDHIRGILLEAQRQGCWQAGFGGVEKPPTDRYVAAVLHNLPISSVLNCAIELWRNLEIDDDELLEIAIRDVSYQIELHQERKDETNKERSKKSCADISRHEECLRCPNPLKTPSFDTVRRRFNPRLDPTVLYLEMNKLSLKLDKFLFLIEKKARNIFDPLFEGQGIDEMSPILLLKDLEVSLDRVQLKVQDTGFGSDWILNKAVHVFEANITRVVADNLRDQIEEQAKNAIENLNSYFLVNPNMLLNILDVTMDDLDERVVFV</sequence>
<dbReference type="eggNOG" id="ENOG502SM95">
    <property type="taxonomic scope" value="Eukaryota"/>
</dbReference>
<keyword evidence="2" id="KW-0472">Membrane</keyword>
<feature type="compositionally biased region" description="Basic residues" evidence="1">
    <location>
        <begin position="18"/>
        <end position="28"/>
    </location>
</feature>
<evidence type="ECO:0000256" key="1">
    <source>
        <dbReference type="SAM" id="MobiDB-lite"/>
    </source>
</evidence>
<feature type="region of interest" description="Disordered" evidence="1">
    <location>
        <begin position="570"/>
        <end position="594"/>
    </location>
</feature>
<keyword evidence="4" id="KW-1185">Reference proteome</keyword>
<protein>
    <submittedName>
        <fullName evidence="3">Uncharacterized protein</fullName>
    </submittedName>
</protein>
<dbReference type="KEGG" id="pti:PHATR_46779"/>
<feature type="region of interest" description="Disordered" evidence="1">
    <location>
        <begin position="1"/>
        <end position="32"/>
    </location>
</feature>
<dbReference type="OrthoDB" id="161565at2759"/>
<organism evidence="3 4">
    <name type="scientific">Phaeodactylum tricornutum (strain CCAP 1055/1)</name>
    <dbReference type="NCBI Taxonomy" id="556484"/>
    <lineage>
        <taxon>Eukaryota</taxon>
        <taxon>Sar</taxon>
        <taxon>Stramenopiles</taxon>
        <taxon>Ochrophyta</taxon>
        <taxon>Bacillariophyta</taxon>
        <taxon>Bacillariophyceae</taxon>
        <taxon>Bacillariophycidae</taxon>
        <taxon>Naviculales</taxon>
        <taxon>Phaeodactylaceae</taxon>
        <taxon>Phaeodactylum</taxon>
    </lineage>
</organism>
<keyword evidence="2" id="KW-1133">Transmembrane helix</keyword>
<reference evidence="3 4" key="1">
    <citation type="journal article" date="2008" name="Nature">
        <title>The Phaeodactylum genome reveals the evolutionary history of diatom genomes.</title>
        <authorList>
            <person name="Bowler C."/>
            <person name="Allen A.E."/>
            <person name="Badger J.H."/>
            <person name="Grimwood J."/>
            <person name="Jabbari K."/>
            <person name="Kuo A."/>
            <person name="Maheswari U."/>
            <person name="Martens C."/>
            <person name="Maumus F."/>
            <person name="Otillar R.P."/>
            <person name="Rayko E."/>
            <person name="Salamov A."/>
            <person name="Vandepoele K."/>
            <person name="Beszteri B."/>
            <person name="Gruber A."/>
            <person name="Heijde M."/>
            <person name="Katinka M."/>
            <person name="Mock T."/>
            <person name="Valentin K."/>
            <person name="Verret F."/>
            <person name="Berges J.A."/>
            <person name="Brownlee C."/>
            <person name="Cadoret J.P."/>
            <person name="Chiovitti A."/>
            <person name="Choi C.J."/>
            <person name="Coesel S."/>
            <person name="De Martino A."/>
            <person name="Detter J.C."/>
            <person name="Durkin C."/>
            <person name="Falciatore A."/>
            <person name="Fournet J."/>
            <person name="Haruta M."/>
            <person name="Huysman M.J."/>
            <person name="Jenkins B.D."/>
            <person name="Jiroutova K."/>
            <person name="Jorgensen R.E."/>
            <person name="Joubert Y."/>
            <person name="Kaplan A."/>
            <person name="Kroger N."/>
            <person name="Kroth P.G."/>
            <person name="La Roche J."/>
            <person name="Lindquist E."/>
            <person name="Lommer M."/>
            <person name="Martin-Jezequel V."/>
            <person name="Lopez P.J."/>
            <person name="Lucas S."/>
            <person name="Mangogna M."/>
            <person name="McGinnis K."/>
            <person name="Medlin L.K."/>
            <person name="Montsant A."/>
            <person name="Oudot-Le Secq M.P."/>
            <person name="Napoli C."/>
            <person name="Obornik M."/>
            <person name="Parker M.S."/>
            <person name="Petit J.L."/>
            <person name="Porcel B.M."/>
            <person name="Poulsen N."/>
            <person name="Robison M."/>
            <person name="Rychlewski L."/>
            <person name="Rynearson T.A."/>
            <person name="Schmutz J."/>
            <person name="Shapiro H."/>
            <person name="Siaut M."/>
            <person name="Stanley M."/>
            <person name="Sussman M.R."/>
            <person name="Taylor A.R."/>
            <person name="Vardi A."/>
            <person name="von Dassow P."/>
            <person name="Vyverman W."/>
            <person name="Willis A."/>
            <person name="Wyrwicz L.S."/>
            <person name="Rokhsar D.S."/>
            <person name="Weissenbach J."/>
            <person name="Armbrust E.V."/>
            <person name="Green B.R."/>
            <person name="Van de Peer Y."/>
            <person name="Grigoriev I.V."/>
        </authorList>
    </citation>
    <scope>NUCLEOTIDE SEQUENCE [LARGE SCALE GENOMIC DNA]</scope>
    <source>
        <strain evidence="3 4">CCAP 1055/1</strain>
    </source>
</reference>
<dbReference type="EMBL" id="CP001141">
    <property type="protein sequence ID" value="ACI65355.1"/>
    <property type="molecule type" value="Genomic_DNA"/>
</dbReference>
<dbReference type="InParanoid" id="B5Y3R4"/>
<dbReference type="RefSeq" id="XP_002185885.1">
    <property type="nucleotide sequence ID" value="XM_002185849.1"/>
</dbReference>
<evidence type="ECO:0000313" key="3">
    <source>
        <dbReference type="EMBL" id="ACI65355.1"/>
    </source>
</evidence>
<feature type="transmembrane region" description="Helical" evidence="2">
    <location>
        <begin position="123"/>
        <end position="148"/>
    </location>
</feature>
<accession>B5Y3R4</accession>
<keyword evidence="2" id="KW-0812">Transmembrane</keyword>
<dbReference type="GeneID" id="7204654"/>
<evidence type="ECO:0000313" key="4">
    <source>
        <dbReference type="Proteomes" id="UP000000759"/>
    </source>
</evidence>
<dbReference type="Proteomes" id="UP000000759">
    <property type="component" value="Chromosome 11"/>
</dbReference>
<proteinExistence type="predicted"/>
<dbReference type="PaxDb" id="2850-Phatr46779"/>
<dbReference type="HOGENOM" id="CLU_238051_0_0_1"/>